<keyword evidence="4 7" id="KW-0812">Transmembrane</keyword>
<comment type="similarity">
    <text evidence="7">Belongs to the TonB-dependent receptor family.</text>
</comment>
<keyword evidence="11" id="KW-1185">Reference proteome</keyword>
<gene>
    <name evidence="10" type="ORF">PQO05_14245</name>
</gene>
<name>A0ABY7T2D8_9SPHI</name>
<dbReference type="Proteomes" id="UP001216139">
    <property type="component" value="Chromosome"/>
</dbReference>
<dbReference type="InterPro" id="IPR012910">
    <property type="entry name" value="Plug_dom"/>
</dbReference>
<dbReference type="InterPro" id="IPR023997">
    <property type="entry name" value="TonB-dep_OMP_SusC/RagA_CS"/>
</dbReference>
<sequence>MNFNAISIAMPKVWLPPKILLVMKITTLLLIIGFTQVSAAAFSQRVTLSEKNASLEKVLKIIKKQSGFLMFYNDQDLKNANKVDADFKNASVEDALNSCFANQPLNYSIIDRTIVVQKKDASVFDALKSTLNISVGIKGKVTNEKGEPMPGVTVRVTRGGKYVNKAVSTTNDGSYYVDAAQNDVLIFSYVGYKNKEVTVYSQTPINVSLEPEVSGLEQVVVVGYGTTKRKDLTGSVSSIDPKEIRDVPFATLDQALSGKASGVQVVQGDGSPGGVAKIRIRGGTSILGGNDPLYIIDGVQITVQNKYVSSPGDVVNPLSANDSNGGAISGAFARGLNSLGGLNINDIESIDILKDASATAIYGSKAANGVVIITTKKGKYDQKPSIELNYYAGVSTPKKEKLLDADQYKMIMHEAAQNLSTELTNNGKPANSIATSILTDPNFLGNANTDWLDQVLRNSFNQNIDLSVRGGGQASRYYTSLSYTDQDGVVRGTDFKRISGKVNLDNIITPKLRIVNNIDYGFTTSDVNNGAYTQALLAPPTFAPYNADGSINTFTGDQLGSYASSGVQNPLSLLKNSINQGKIAAVLGSMSLEYDILKDLKFKSIASINYQQYHQHDYTPSTALVRGDAGSTSSQNGIASQSQTESTTFLFENTLSYNKQFDDNNRIDVVAGTSWQQDKSNTFQASGQGFPDDQVLTDLSSAAVVLPPQSYSSQNSLLSFYARANYAFKDRYLLTFTGRSDASSKFPAANRTAFFPSGGVAWRLSQESFLKKVSWINDLKIRASAGYTGTQDIGDHLFRTLYTPASYAGTNALVPSQLGNNTIKWESTLQKDAGLDFALFDSRLSGDIGIYQKNTSGLLFNQALAPSSAYSSVIANIADIRNRGLEIELHGDFIRGKRFNWSGAFNISFNRSKVTNINQNFSDPNESGTYLGNTIISEGKPLGLFYGQQFTGIINTPAQLAAYKKQYSLYPFITPYLNIGDPMYKMSPYGFVSSSEIIGNAEPKFFGGYTNTLNYKGLSLTTLFTYSYGGKILYLADINNQKVTDLTNKGIAILGRWTPDNTSADRPRLVYGQQGNISTASNDIYNGSYLKLKSVTLAYQIPKQLMDKWKMQSASVYISATNLFTITKYPGPDPEVSNDPYSLISGYSDAAAYPTVKQFSLGFRIGL</sequence>
<dbReference type="InterPro" id="IPR039426">
    <property type="entry name" value="TonB-dep_rcpt-like"/>
</dbReference>
<evidence type="ECO:0000313" key="10">
    <source>
        <dbReference type="EMBL" id="WCT09891.1"/>
    </source>
</evidence>
<comment type="subcellular location">
    <subcellularLocation>
        <location evidence="1 7">Cell outer membrane</location>
        <topology evidence="1 7">Multi-pass membrane protein</topology>
    </subcellularLocation>
</comment>
<evidence type="ECO:0000256" key="8">
    <source>
        <dbReference type="SAM" id="MobiDB-lite"/>
    </source>
</evidence>
<dbReference type="InterPro" id="IPR023996">
    <property type="entry name" value="TonB-dep_OMP_SusC/RagA"/>
</dbReference>
<evidence type="ECO:0000256" key="3">
    <source>
        <dbReference type="ARBA" id="ARBA00022452"/>
    </source>
</evidence>
<evidence type="ECO:0000256" key="2">
    <source>
        <dbReference type="ARBA" id="ARBA00022448"/>
    </source>
</evidence>
<dbReference type="EMBL" id="CP117167">
    <property type="protein sequence ID" value="WCT09891.1"/>
    <property type="molecule type" value="Genomic_DNA"/>
</dbReference>
<evidence type="ECO:0000256" key="5">
    <source>
        <dbReference type="ARBA" id="ARBA00023136"/>
    </source>
</evidence>
<keyword evidence="5 7" id="KW-0472">Membrane</keyword>
<dbReference type="Gene3D" id="2.170.130.10">
    <property type="entry name" value="TonB-dependent receptor, plug domain"/>
    <property type="match status" value="1"/>
</dbReference>
<dbReference type="RefSeq" id="WP_273627986.1">
    <property type="nucleotide sequence ID" value="NZ_CP117167.1"/>
</dbReference>
<dbReference type="SMART" id="SM00965">
    <property type="entry name" value="STN"/>
    <property type="match status" value="1"/>
</dbReference>
<keyword evidence="2 7" id="KW-0813">Transport</keyword>
<accession>A0ABY7T2D8</accession>
<dbReference type="NCBIfam" id="TIGR04057">
    <property type="entry name" value="SusC_RagA_signa"/>
    <property type="match status" value="1"/>
</dbReference>
<feature type="compositionally biased region" description="Polar residues" evidence="8">
    <location>
        <begin position="630"/>
        <end position="645"/>
    </location>
</feature>
<dbReference type="InterPro" id="IPR037066">
    <property type="entry name" value="Plug_dom_sf"/>
</dbReference>
<dbReference type="Gene3D" id="2.40.170.20">
    <property type="entry name" value="TonB-dependent receptor, beta-barrel domain"/>
    <property type="match status" value="1"/>
</dbReference>
<dbReference type="NCBIfam" id="TIGR04056">
    <property type="entry name" value="OMP_RagA_SusC"/>
    <property type="match status" value="1"/>
</dbReference>
<dbReference type="InterPro" id="IPR036942">
    <property type="entry name" value="Beta-barrel_TonB_sf"/>
</dbReference>
<protein>
    <submittedName>
        <fullName evidence="10">TonB-dependent receptor</fullName>
    </submittedName>
</protein>
<evidence type="ECO:0000256" key="6">
    <source>
        <dbReference type="ARBA" id="ARBA00023237"/>
    </source>
</evidence>
<dbReference type="InterPro" id="IPR008969">
    <property type="entry name" value="CarboxyPept-like_regulatory"/>
</dbReference>
<keyword evidence="3 7" id="KW-1134">Transmembrane beta strand</keyword>
<feature type="region of interest" description="Disordered" evidence="8">
    <location>
        <begin position="622"/>
        <end position="645"/>
    </location>
</feature>
<dbReference type="InterPro" id="IPR011662">
    <property type="entry name" value="Secretin/TonB_short_N"/>
</dbReference>
<evidence type="ECO:0000256" key="7">
    <source>
        <dbReference type="PROSITE-ProRule" id="PRU01360"/>
    </source>
</evidence>
<organism evidence="10 11">
    <name type="scientific">Mucilaginibacter jinjuensis</name>
    <dbReference type="NCBI Taxonomy" id="1176721"/>
    <lineage>
        <taxon>Bacteria</taxon>
        <taxon>Pseudomonadati</taxon>
        <taxon>Bacteroidota</taxon>
        <taxon>Sphingobacteriia</taxon>
        <taxon>Sphingobacteriales</taxon>
        <taxon>Sphingobacteriaceae</taxon>
        <taxon>Mucilaginibacter</taxon>
    </lineage>
</organism>
<dbReference type="Pfam" id="PF13715">
    <property type="entry name" value="CarbopepD_reg_2"/>
    <property type="match status" value="1"/>
</dbReference>
<keyword evidence="6 7" id="KW-0998">Cell outer membrane</keyword>
<proteinExistence type="inferred from homology"/>
<evidence type="ECO:0000313" key="11">
    <source>
        <dbReference type="Proteomes" id="UP001216139"/>
    </source>
</evidence>
<evidence type="ECO:0000256" key="4">
    <source>
        <dbReference type="ARBA" id="ARBA00022692"/>
    </source>
</evidence>
<dbReference type="SUPFAM" id="SSF49464">
    <property type="entry name" value="Carboxypeptidase regulatory domain-like"/>
    <property type="match status" value="1"/>
</dbReference>
<evidence type="ECO:0000256" key="1">
    <source>
        <dbReference type="ARBA" id="ARBA00004571"/>
    </source>
</evidence>
<dbReference type="Pfam" id="PF07715">
    <property type="entry name" value="Plug"/>
    <property type="match status" value="1"/>
</dbReference>
<reference evidence="10 11" key="1">
    <citation type="submission" date="2023-02" db="EMBL/GenBank/DDBJ databases">
        <title>Genome sequence of Mucilaginibacter jinjuensis strain KACC 16571.</title>
        <authorList>
            <person name="Kim S."/>
            <person name="Heo J."/>
            <person name="Kwon S.-W."/>
        </authorList>
    </citation>
    <scope>NUCLEOTIDE SEQUENCE [LARGE SCALE GENOMIC DNA]</scope>
    <source>
        <strain evidence="10 11">KACC 16571</strain>
    </source>
</reference>
<feature type="domain" description="Secretin/TonB short N-terminal" evidence="9">
    <location>
        <begin position="68"/>
        <end position="119"/>
    </location>
</feature>
<keyword evidence="10" id="KW-0675">Receptor</keyword>
<dbReference type="Gene3D" id="2.60.40.1120">
    <property type="entry name" value="Carboxypeptidase-like, regulatory domain"/>
    <property type="match status" value="1"/>
</dbReference>
<dbReference type="SUPFAM" id="SSF56935">
    <property type="entry name" value="Porins"/>
    <property type="match status" value="1"/>
</dbReference>
<dbReference type="PROSITE" id="PS52016">
    <property type="entry name" value="TONB_DEPENDENT_REC_3"/>
    <property type="match status" value="1"/>
</dbReference>
<evidence type="ECO:0000259" key="9">
    <source>
        <dbReference type="SMART" id="SM00965"/>
    </source>
</evidence>
<dbReference type="Pfam" id="PF07660">
    <property type="entry name" value="STN"/>
    <property type="match status" value="1"/>
</dbReference>